<reference evidence="2" key="1">
    <citation type="submission" date="2016-03" db="EMBL/GenBank/DDBJ databases">
        <authorList>
            <person name="Guldener U."/>
        </authorList>
    </citation>
    <scope>NUCLEOTIDE SEQUENCE [LARGE SCALE GENOMIC DNA]</scope>
    <source>
        <strain evidence="2">04CH-RAC-A.6.1</strain>
    </source>
</reference>
<dbReference type="EMBL" id="FJUX01000139">
    <property type="protein sequence ID" value="CZT11300.1"/>
    <property type="molecule type" value="Genomic_DNA"/>
</dbReference>
<organism evidence="1 2">
    <name type="scientific">Rhynchosporium agropyri</name>
    <dbReference type="NCBI Taxonomy" id="914238"/>
    <lineage>
        <taxon>Eukaryota</taxon>
        <taxon>Fungi</taxon>
        <taxon>Dikarya</taxon>
        <taxon>Ascomycota</taxon>
        <taxon>Pezizomycotina</taxon>
        <taxon>Leotiomycetes</taxon>
        <taxon>Helotiales</taxon>
        <taxon>Ploettnerulaceae</taxon>
        <taxon>Rhynchosporium</taxon>
    </lineage>
</organism>
<protein>
    <submittedName>
        <fullName evidence="1">Uncharacterized protein</fullName>
    </submittedName>
</protein>
<sequence length="145" mass="16282">MSAAPFYTKEAGQIKQVGCGSKIQVPRQGSAEMAKYQDVPRHKCLGAETKEVEICWLMLGMKLNGSNSGMNKPRPRDKDMHLYSDVKIDIDAHTHHQQDLNRTNHSCNLHSLTVSTLEGGKVRSRPPFNSCRRSYIAPITAFRDL</sequence>
<dbReference type="AlphaFoldDB" id="A0A1E1LLE7"/>
<gene>
    <name evidence="1" type="ORF">RAG0_15475</name>
</gene>
<proteinExistence type="predicted"/>
<dbReference type="Proteomes" id="UP000178912">
    <property type="component" value="Unassembled WGS sequence"/>
</dbReference>
<name>A0A1E1LLE7_9HELO</name>
<keyword evidence="2" id="KW-1185">Reference proteome</keyword>
<evidence type="ECO:0000313" key="2">
    <source>
        <dbReference type="Proteomes" id="UP000178912"/>
    </source>
</evidence>
<evidence type="ECO:0000313" key="1">
    <source>
        <dbReference type="EMBL" id="CZT11300.1"/>
    </source>
</evidence>
<accession>A0A1E1LLE7</accession>